<protein>
    <recommendedName>
        <fullName evidence="6">DUF1449 family protein</fullName>
    </recommendedName>
</protein>
<dbReference type="Pfam" id="PF07290">
    <property type="entry name" value="YqiJ_OB"/>
    <property type="match status" value="1"/>
</dbReference>
<evidence type="ECO:0000313" key="5">
    <source>
        <dbReference type="Proteomes" id="UP000186002"/>
    </source>
</evidence>
<keyword evidence="5" id="KW-1185">Reference proteome</keyword>
<name>A0A1M7GZ84_9HYPH</name>
<evidence type="ECO:0000259" key="2">
    <source>
        <dbReference type="Pfam" id="PF07290"/>
    </source>
</evidence>
<feature type="transmembrane region" description="Helical" evidence="1">
    <location>
        <begin position="113"/>
        <end position="135"/>
    </location>
</feature>
<dbReference type="OrthoDB" id="5421421at2"/>
<reference evidence="4 5" key="1">
    <citation type="submission" date="2016-11" db="EMBL/GenBank/DDBJ databases">
        <authorList>
            <person name="Jaros S."/>
            <person name="Januszkiewicz K."/>
            <person name="Wedrychowicz H."/>
        </authorList>
    </citation>
    <scope>NUCLEOTIDE SEQUENCE [LARGE SCALE GENOMIC DNA]</scope>
    <source>
        <strain evidence="4 5">DSM 22153</strain>
    </source>
</reference>
<evidence type="ECO:0008006" key="6">
    <source>
        <dbReference type="Google" id="ProtNLM"/>
    </source>
</evidence>
<proteinExistence type="predicted"/>
<dbReference type="AlphaFoldDB" id="A0A1M7GZ84"/>
<sequence>MLNFLLAPANTPFAVALAVMLAIAALEGVTSIFGQALSSLIEGFLPDMDAGIDVDGPQAIDGEPALGDSALSKLLGWLHIGRVPVLVLLVLFLTSFGISGYVLQAIFSSVTRIYAPQIIAVAAATALAILTVRALGGLLGRILPSDETSAVSGDSFIGRMAVIIRGSATRGSPAEAKLFDQHRAAHYILLEPDIDTEEFKAGETLLVVSRQGAIYRAIRNPSSAMSDGS</sequence>
<feature type="domain" description="Inner membrane protein YqiJ N-terminal" evidence="3">
    <location>
        <begin position="10"/>
        <end position="133"/>
    </location>
</feature>
<keyword evidence="1" id="KW-0472">Membrane</keyword>
<feature type="transmembrane region" description="Helical" evidence="1">
    <location>
        <begin position="12"/>
        <end position="33"/>
    </location>
</feature>
<dbReference type="InterPro" id="IPR010840">
    <property type="entry name" value="YqiJ_OB"/>
</dbReference>
<evidence type="ECO:0000259" key="3">
    <source>
        <dbReference type="Pfam" id="PF21001"/>
    </source>
</evidence>
<dbReference type="RefSeq" id="WP_073012611.1">
    <property type="nucleotide sequence ID" value="NZ_FRBW01000002.1"/>
</dbReference>
<dbReference type="InterPro" id="IPR048376">
    <property type="entry name" value="YqiJ_N"/>
</dbReference>
<keyword evidence="1" id="KW-0812">Transmembrane</keyword>
<feature type="transmembrane region" description="Helical" evidence="1">
    <location>
        <begin position="83"/>
        <end position="107"/>
    </location>
</feature>
<dbReference type="EMBL" id="FRBW01000002">
    <property type="protein sequence ID" value="SHM21376.1"/>
    <property type="molecule type" value="Genomic_DNA"/>
</dbReference>
<accession>A0A1M7GZ84</accession>
<organism evidence="4 5">
    <name type="scientific">Roseibium suaedae</name>
    <dbReference type="NCBI Taxonomy" id="735517"/>
    <lineage>
        <taxon>Bacteria</taxon>
        <taxon>Pseudomonadati</taxon>
        <taxon>Pseudomonadota</taxon>
        <taxon>Alphaproteobacteria</taxon>
        <taxon>Hyphomicrobiales</taxon>
        <taxon>Stappiaceae</taxon>
        <taxon>Roseibium</taxon>
    </lineage>
</organism>
<dbReference type="STRING" id="735517.SAMN05444272_2058"/>
<gene>
    <name evidence="4" type="ORF">SAMN05444272_2058</name>
</gene>
<dbReference type="Pfam" id="PF21001">
    <property type="entry name" value="YqiJ_N"/>
    <property type="match status" value="1"/>
</dbReference>
<dbReference type="Proteomes" id="UP000186002">
    <property type="component" value="Unassembled WGS sequence"/>
</dbReference>
<evidence type="ECO:0000313" key="4">
    <source>
        <dbReference type="EMBL" id="SHM21376.1"/>
    </source>
</evidence>
<keyword evidence="1" id="KW-1133">Transmembrane helix</keyword>
<feature type="domain" description="Inner membrane protein YqiJ OB-fold" evidence="2">
    <location>
        <begin position="155"/>
        <end position="218"/>
    </location>
</feature>
<evidence type="ECO:0000256" key="1">
    <source>
        <dbReference type="SAM" id="Phobius"/>
    </source>
</evidence>